<dbReference type="EMBL" id="JAMZMK010006344">
    <property type="protein sequence ID" value="KAI7749541.1"/>
    <property type="molecule type" value="Genomic_DNA"/>
</dbReference>
<organism evidence="1 2">
    <name type="scientific">Ambrosia artemisiifolia</name>
    <name type="common">Common ragweed</name>
    <dbReference type="NCBI Taxonomy" id="4212"/>
    <lineage>
        <taxon>Eukaryota</taxon>
        <taxon>Viridiplantae</taxon>
        <taxon>Streptophyta</taxon>
        <taxon>Embryophyta</taxon>
        <taxon>Tracheophyta</taxon>
        <taxon>Spermatophyta</taxon>
        <taxon>Magnoliopsida</taxon>
        <taxon>eudicotyledons</taxon>
        <taxon>Gunneridae</taxon>
        <taxon>Pentapetalae</taxon>
        <taxon>asterids</taxon>
        <taxon>campanulids</taxon>
        <taxon>Asterales</taxon>
        <taxon>Asteraceae</taxon>
        <taxon>Asteroideae</taxon>
        <taxon>Heliantheae alliance</taxon>
        <taxon>Heliantheae</taxon>
        <taxon>Ambrosia</taxon>
    </lineage>
</organism>
<dbReference type="Proteomes" id="UP001206925">
    <property type="component" value="Unassembled WGS sequence"/>
</dbReference>
<reference evidence="1" key="1">
    <citation type="submission" date="2022-06" db="EMBL/GenBank/DDBJ databases">
        <title>Uncovering the hologenomic basis of an extraordinary plant invasion.</title>
        <authorList>
            <person name="Bieker V.C."/>
            <person name="Martin M.D."/>
            <person name="Gilbert T."/>
            <person name="Hodgins K."/>
            <person name="Battlay P."/>
            <person name="Petersen B."/>
            <person name="Wilson J."/>
        </authorList>
    </citation>
    <scope>NUCLEOTIDE SEQUENCE</scope>
    <source>
        <strain evidence="1">AA19_3_7</strain>
        <tissue evidence="1">Leaf</tissue>
    </source>
</reference>
<protein>
    <submittedName>
        <fullName evidence="1">Uncharacterized protein</fullName>
    </submittedName>
</protein>
<comment type="caution">
    <text evidence="1">The sequence shown here is derived from an EMBL/GenBank/DDBJ whole genome shotgun (WGS) entry which is preliminary data.</text>
</comment>
<dbReference type="AlphaFoldDB" id="A0AAD5CZP5"/>
<name>A0AAD5CZP5_AMBAR</name>
<accession>A0AAD5CZP5</accession>
<gene>
    <name evidence="1" type="ORF">M8C21_006283</name>
</gene>
<sequence length="122" mass="14130">MPEKPLEGIQPTPSTTNFSVNFTDFLVQVRMFGVFLNRRNDQPLENTVNRYRKVDLSRNDIGYSQDVLATLLIALVGFGVYNRCNFLDNMDRSEPICIGRLWLQLHWTCLKKFKGVEECIAQ</sequence>
<evidence type="ECO:0000313" key="2">
    <source>
        <dbReference type="Proteomes" id="UP001206925"/>
    </source>
</evidence>
<keyword evidence="2" id="KW-1185">Reference proteome</keyword>
<proteinExistence type="predicted"/>
<evidence type="ECO:0000313" key="1">
    <source>
        <dbReference type="EMBL" id="KAI7749541.1"/>
    </source>
</evidence>